<evidence type="ECO:0000256" key="3">
    <source>
        <dbReference type="ARBA" id="ARBA00022741"/>
    </source>
</evidence>
<evidence type="ECO:0000256" key="1">
    <source>
        <dbReference type="ARBA" id="ARBA00005417"/>
    </source>
</evidence>
<protein>
    <submittedName>
        <fullName evidence="6">ATP-binding cassette domain-containing protein</fullName>
    </submittedName>
</protein>
<name>A0A5P6VUR8_PSEXY</name>
<dbReference type="PANTHER" id="PTHR43335">
    <property type="entry name" value="ABC TRANSPORTER, ATP-BINDING PROTEIN"/>
    <property type="match status" value="1"/>
</dbReference>
<feature type="domain" description="ABC transporter" evidence="5">
    <location>
        <begin position="6"/>
        <end position="241"/>
    </location>
</feature>
<dbReference type="InterPro" id="IPR017871">
    <property type="entry name" value="ABC_transporter-like_CS"/>
</dbReference>
<dbReference type="EMBL" id="CP043030">
    <property type="protein sequence ID" value="QFJ56396.1"/>
    <property type="molecule type" value="Genomic_DNA"/>
</dbReference>
<dbReference type="AlphaFoldDB" id="A0A5P6VUR8"/>
<dbReference type="Pfam" id="PF00005">
    <property type="entry name" value="ABC_tran"/>
    <property type="match status" value="1"/>
</dbReference>
<dbReference type="KEGG" id="pxv:FXF36_15905"/>
<proteinExistence type="inferred from homology"/>
<evidence type="ECO:0000313" key="7">
    <source>
        <dbReference type="Proteomes" id="UP000327030"/>
    </source>
</evidence>
<dbReference type="SUPFAM" id="SSF52540">
    <property type="entry name" value="P-loop containing nucleoside triphosphate hydrolases"/>
    <property type="match status" value="1"/>
</dbReference>
<comment type="similarity">
    <text evidence="1">Belongs to the ABC transporter superfamily.</text>
</comment>
<evidence type="ECO:0000256" key="4">
    <source>
        <dbReference type="ARBA" id="ARBA00022840"/>
    </source>
</evidence>
<dbReference type="PROSITE" id="PS50893">
    <property type="entry name" value="ABC_TRANSPORTER_2"/>
    <property type="match status" value="1"/>
</dbReference>
<accession>A0A5P6VUR8</accession>
<evidence type="ECO:0000313" key="6">
    <source>
        <dbReference type="EMBL" id="QFJ56396.1"/>
    </source>
</evidence>
<keyword evidence="2" id="KW-0813">Transport</keyword>
<evidence type="ECO:0000256" key="2">
    <source>
        <dbReference type="ARBA" id="ARBA00022448"/>
    </source>
</evidence>
<keyword evidence="4 6" id="KW-0067">ATP-binding</keyword>
<gene>
    <name evidence="6" type="ORF">FXF36_15905</name>
</gene>
<dbReference type="InterPro" id="IPR003593">
    <property type="entry name" value="AAA+_ATPase"/>
</dbReference>
<dbReference type="InterPro" id="IPR027417">
    <property type="entry name" value="P-loop_NTPase"/>
</dbReference>
<dbReference type="PANTHER" id="PTHR43335:SF8">
    <property type="entry name" value="ABC TRANSPORTER, ATP-BINDING PROTEIN"/>
    <property type="match status" value="1"/>
</dbReference>
<dbReference type="PROSITE" id="PS00211">
    <property type="entry name" value="ABC_TRANSPORTER_1"/>
    <property type="match status" value="1"/>
</dbReference>
<dbReference type="OrthoDB" id="9809205at2"/>
<dbReference type="GO" id="GO:0016887">
    <property type="term" value="F:ATP hydrolysis activity"/>
    <property type="evidence" value="ECO:0007669"/>
    <property type="project" value="InterPro"/>
</dbReference>
<dbReference type="Proteomes" id="UP000327030">
    <property type="component" value="Chromosome PxyII"/>
</dbReference>
<evidence type="ECO:0000259" key="5">
    <source>
        <dbReference type="PROSITE" id="PS50893"/>
    </source>
</evidence>
<dbReference type="InterPro" id="IPR003439">
    <property type="entry name" value="ABC_transporter-like_ATP-bd"/>
</dbReference>
<dbReference type="GO" id="GO:0005524">
    <property type="term" value="F:ATP binding"/>
    <property type="evidence" value="ECO:0007669"/>
    <property type="project" value="UniProtKB-KW"/>
</dbReference>
<sequence>MSEHIIIIKNLIKQYGKGSNGKEIIKGLNMQLARGDIFGLVGRNGAGKTTLLKCITGIVLPNSGSIELFGESNPKKLHISRAKIGGIIERPPIDEELSAWDNLKLYAIRMGLSNERIREVLETVDLTRHGDAALKKERVKTFSLGMKQRLGIAIALLGKPELMILDEPLNGLDPEGIMWFRKMVLDLNKQGVSFIISSHLLRELDEVATCYGIMSGGQIIGNVTADKLHKSGETFEDYYKRIVGIN</sequence>
<organism evidence="6 7">
    <name type="scientific">Pseudobutyrivibrio xylanivorans</name>
    <dbReference type="NCBI Taxonomy" id="185007"/>
    <lineage>
        <taxon>Bacteria</taxon>
        <taxon>Bacillati</taxon>
        <taxon>Bacillota</taxon>
        <taxon>Clostridia</taxon>
        <taxon>Lachnospirales</taxon>
        <taxon>Lachnospiraceae</taxon>
        <taxon>Pseudobutyrivibrio</taxon>
    </lineage>
</organism>
<dbReference type="Gene3D" id="3.40.50.300">
    <property type="entry name" value="P-loop containing nucleotide triphosphate hydrolases"/>
    <property type="match status" value="1"/>
</dbReference>
<dbReference type="SMART" id="SM00382">
    <property type="entry name" value="AAA"/>
    <property type="match status" value="1"/>
</dbReference>
<keyword evidence="3" id="KW-0547">Nucleotide-binding</keyword>
<reference evidence="7" key="1">
    <citation type="submission" date="2019-08" db="EMBL/GenBank/DDBJ databases">
        <title>Complete Genome Sequence of the Polysaccharide-Degrading Rumen Bacterium Pseudobutyrivibrio xylanivorans MA3014.</title>
        <authorList>
            <person name="Palevich N."/>
            <person name="Maclean P.H."/>
            <person name="Kelly W.J."/>
            <person name="Leahy S.C."/>
            <person name="Rakonjac J."/>
            <person name="Attwood G.T."/>
        </authorList>
    </citation>
    <scope>NUCLEOTIDE SEQUENCE [LARGE SCALE GENOMIC DNA]</scope>
    <source>
        <strain evidence="7">MA3014</strain>
    </source>
</reference>